<accession>V4PYJ1</accession>
<proteinExistence type="predicted"/>
<dbReference type="Proteomes" id="UP000017837">
    <property type="component" value="Unassembled WGS sequence"/>
</dbReference>
<dbReference type="PATRIC" id="fig|1121022.4.peg.1543"/>
<dbReference type="RefSeq" id="WP_018082417.1">
    <property type="nucleotide sequence ID" value="NZ_AQWM01000013.1"/>
</dbReference>
<keyword evidence="3" id="KW-1185">Reference proteome</keyword>
<gene>
    <name evidence="2" type="ORF">ABENE_07690</name>
</gene>
<dbReference type="InterPro" id="IPR039558">
    <property type="entry name" value="TPA1/OFD1_N"/>
</dbReference>
<dbReference type="Gene3D" id="2.60.120.620">
    <property type="entry name" value="q2cbj1_9rhob like domain"/>
    <property type="match status" value="1"/>
</dbReference>
<dbReference type="Pfam" id="PF13661">
    <property type="entry name" value="2OG-FeII_Oxy_4"/>
    <property type="match status" value="1"/>
</dbReference>
<feature type="domain" description="Prolyl 3,4-dihydroxylase TPA1/OFD1 N-terminal" evidence="1">
    <location>
        <begin position="104"/>
        <end position="186"/>
    </location>
</feature>
<comment type="caution">
    <text evidence="2">The sequence shown here is derived from an EMBL/GenBank/DDBJ whole genome shotgun (WGS) entry which is preliminary data.</text>
</comment>
<organism evidence="2 3">
    <name type="scientific">Asticcacaulis benevestitus DSM 16100 = ATCC BAA-896</name>
    <dbReference type="NCBI Taxonomy" id="1121022"/>
    <lineage>
        <taxon>Bacteria</taxon>
        <taxon>Pseudomonadati</taxon>
        <taxon>Pseudomonadota</taxon>
        <taxon>Alphaproteobacteria</taxon>
        <taxon>Caulobacterales</taxon>
        <taxon>Caulobacteraceae</taxon>
        <taxon>Asticcacaulis</taxon>
    </lineage>
</organism>
<dbReference type="OrthoDB" id="8578235at2"/>
<evidence type="ECO:0000313" key="2">
    <source>
        <dbReference type="EMBL" id="ESQ92509.1"/>
    </source>
</evidence>
<name>V4PYJ1_9CAUL</name>
<evidence type="ECO:0000313" key="3">
    <source>
        <dbReference type="Proteomes" id="UP000017837"/>
    </source>
</evidence>
<dbReference type="STRING" id="1121022.GCA_000376105_02746"/>
<dbReference type="eggNOG" id="COG3751">
    <property type="taxonomic scope" value="Bacteria"/>
</dbReference>
<dbReference type="NCBIfam" id="NF041706">
    <property type="entry name" value="2OG_matur_YhhC"/>
    <property type="match status" value="1"/>
</dbReference>
<dbReference type="AlphaFoldDB" id="V4PYJ1"/>
<reference evidence="2 3" key="1">
    <citation type="journal article" date="2014" name="Nature">
        <title>Sequential evolution of bacterial morphology by co-option of a developmental regulator.</title>
        <authorList>
            <person name="Jiang C."/>
            <person name="Brown P.J."/>
            <person name="Ducret A."/>
            <person name="Brun Y.V."/>
        </authorList>
    </citation>
    <scope>NUCLEOTIDE SEQUENCE [LARGE SCALE GENOMIC DNA]</scope>
    <source>
        <strain evidence="2 3">DSM 16100</strain>
    </source>
</reference>
<sequence length="194" mass="22022">MSQLNTSFTAQSTTPFAHFRVDDLLSENLAARVLDWLRNDAPWQLVIEEFYEQYEFSLLSSPLPEDLNFLTSPDFIASIESLLSAGLTYMGKITMVEIAAHKLVPGQTIRVHNDFIGEEETHRMLIQVNEGWDADKGGLLMLFNSRRPEDIADIVVPDHNSGFGFEISPQSFHAVSTIHNGERFTLVYTFRRAQ</sequence>
<evidence type="ECO:0000259" key="1">
    <source>
        <dbReference type="Pfam" id="PF13661"/>
    </source>
</evidence>
<protein>
    <recommendedName>
        <fullName evidence="1">Prolyl 3,4-dihydroxylase TPA1/OFD1 N-terminal domain-containing protein</fullName>
    </recommendedName>
</protein>
<dbReference type="EMBL" id="AWGB01000012">
    <property type="protein sequence ID" value="ESQ92509.1"/>
    <property type="molecule type" value="Genomic_DNA"/>
</dbReference>